<feature type="transmembrane region" description="Helical" evidence="6">
    <location>
        <begin position="107"/>
        <end position="127"/>
    </location>
</feature>
<evidence type="ECO:0000256" key="4">
    <source>
        <dbReference type="ARBA" id="ARBA00023136"/>
    </source>
</evidence>
<dbReference type="InterPro" id="IPR024002">
    <property type="entry name" value="For/NO2_transpt_CS"/>
</dbReference>
<feature type="transmembrane region" description="Helical" evidence="6">
    <location>
        <begin position="158"/>
        <end position="177"/>
    </location>
</feature>
<dbReference type="PROSITE" id="PS01005">
    <property type="entry name" value="FORMATE_NITRITE_TP_1"/>
    <property type="match status" value="1"/>
</dbReference>
<keyword evidence="2 6" id="KW-0812">Transmembrane</keyword>
<evidence type="ECO:0000256" key="2">
    <source>
        <dbReference type="ARBA" id="ARBA00022692"/>
    </source>
</evidence>
<dbReference type="Proteomes" id="UP000481872">
    <property type="component" value="Unassembled WGS sequence"/>
</dbReference>
<evidence type="ECO:0000256" key="1">
    <source>
        <dbReference type="ARBA" id="ARBA00004141"/>
    </source>
</evidence>
<dbReference type="NCBIfam" id="TIGR00790">
    <property type="entry name" value="fnt"/>
    <property type="match status" value="1"/>
</dbReference>
<reference evidence="7 8" key="1">
    <citation type="submission" date="2020-02" db="EMBL/GenBank/DDBJ databases">
        <title>Genome assembly of a novel Clostridium senegalense strain.</title>
        <authorList>
            <person name="Gupta T.B."/>
            <person name="Jauregui R."/>
            <person name="Maclean P."/>
            <person name="Nawarathana A."/>
            <person name="Brightwell G."/>
        </authorList>
    </citation>
    <scope>NUCLEOTIDE SEQUENCE [LARGE SCALE GENOMIC DNA]</scope>
    <source>
        <strain evidence="7 8">AGRFS4</strain>
    </source>
</reference>
<dbReference type="EMBL" id="JAAGPU010000011">
    <property type="protein sequence ID" value="NEU04670.1"/>
    <property type="molecule type" value="Genomic_DNA"/>
</dbReference>
<keyword evidence="4 6" id="KW-0472">Membrane</keyword>
<evidence type="ECO:0000313" key="7">
    <source>
        <dbReference type="EMBL" id="NEU04670.1"/>
    </source>
</evidence>
<feature type="transmembrane region" description="Helical" evidence="6">
    <location>
        <begin position="246"/>
        <end position="268"/>
    </location>
</feature>
<dbReference type="InterPro" id="IPR023271">
    <property type="entry name" value="Aquaporin-like"/>
</dbReference>
<feature type="transmembrane region" description="Helical" evidence="6">
    <location>
        <begin position="189"/>
        <end position="211"/>
    </location>
</feature>
<proteinExistence type="inferred from homology"/>
<dbReference type="Gene3D" id="1.20.1080.10">
    <property type="entry name" value="Glycerol uptake facilitator protein"/>
    <property type="match status" value="1"/>
</dbReference>
<name>A0A6M0H1M7_9CLOT</name>
<dbReference type="RefSeq" id="WP_061996054.1">
    <property type="nucleotide sequence ID" value="NZ_JAAGPU010000011.1"/>
</dbReference>
<organism evidence="7 8">
    <name type="scientific">Clostridium senegalense</name>
    <dbReference type="NCBI Taxonomy" id="1465809"/>
    <lineage>
        <taxon>Bacteria</taxon>
        <taxon>Bacillati</taxon>
        <taxon>Bacillota</taxon>
        <taxon>Clostridia</taxon>
        <taxon>Eubacteriales</taxon>
        <taxon>Clostridiaceae</taxon>
        <taxon>Clostridium</taxon>
    </lineage>
</organism>
<feature type="transmembrane region" description="Helical" evidence="6">
    <location>
        <begin position="71"/>
        <end position="95"/>
    </location>
</feature>
<dbReference type="GO" id="GO:0015499">
    <property type="term" value="F:formate transmembrane transporter activity"/>
    <property type="evidence" value="ECO:0007669"/>
    <property type="project" value="TreeGrafter"/>
</dbReference>
<evidence type="ECO:0000313" key="8">
    <source>
        <dbReference type="Proteomes" id="UP000481872"/>
    </source>
</evidence>
<dbReference type="PROSITE" id="PS01006">
    <property type="entry name" value="FORMATE_NITRITE_TP_2"/>
    <property type="match status" value="1"/>
</dbReference>
<evidence type="ECO:0000256" key="6">
    <source>
        <dbReference type="SAM" id="Phobius"/>
    </source>
</evidence>
<dbReference type="AlphaFoldDB" id="A0A6M0H1M7"/>
<protein>
    <submittedName>
        <fullName evidence="7">Formate/nitrite transporter family protein</fullName>
    </submittedName>
</protein>
<dbReference type="PANTHER" id="PTHR30520:SF6">
    <property type="entry name" value="FORMATE_NITRATE FAMILY TRANSPORTER (EUROFUNG)"/>
    <property type="match status" value="1"/>
</dbReference>
<comment type="subcellular location">
    <subcellularLocation>
        <location evidence="1">Membrane</location>
        <topology evidence="1">Multi-pass membrane protein</topology>
    </subcellularLocation>
</comment>
<dbReference type="InterPro" id="IPR000292">
    <property type="entry name" value="For/NO2_transpt"/>
</dbReference>
<evidence type="ECO:0000256" key="5">
    <source>
        <dbReference type="ARBA" id="ARBA00049660"/>
    </source>
</evidence>
<keyword evidence="3 6" id="KW-1133">Transmembrane helix</keyword>
<feature type="transmembrane region" description="Helical" evidence="6">
    <location>
        <begin position="31"/>
        <end position="51"/>
    </location>
</feature>
<gene>
    <name evidence="7" type="ORF">G3M99_07285</name>
</gene>
<keyword evidence="8" id="KW-1185">Reference proteome</keyword>
<comment type="caution">
    <text evidence="7">The sequence shown here is derived from an EMBL/GenBank/DDBJ whole genome shotgun (WGS) entry which is preliminary data.</text>
</comment>
<dbReference type="Pfam" id="PF01226">
    <property type="entry name" value="Form_Nir_trans"/>
    <property type="match status" value="1"/>
</dbReference>
<dbReference type="PANTHER" id="PTHR30520">
    <property type="entry name" value="FORMATE TRANSPORTER-RELATED"/>
    <property type="match status" value="1"/>
</dbReference>
<dbReference type="GO" id="GO:0005886">
    <property type="term" value="C:plasma membrane"/>
    <property type="evidence" value="ECO:0007669"/>
    <property type="project" value="TreeGrafter"/>
</dbReference>
<evidence type="ECO:0000256" key="3">
    <source>
        <dbReference type="ARBA" id="ARBA00022989"/>
    </source>
</evidence>
<comment type="similarity">
    <text evidence="5">Belongs to the FNT transporter (TC 1.A.16) family.</text>
</comment>
<accession>A0A6M0H1M7</accession>
<sequence length="285" mass="30331">MSKNMLSPLEVTEYVEEVGVKKAKNKSIQTLFLGILAGAYIALGAFGSAVASHSVTNFGLQKTVAGLVFPVGLLLVLICGAELFTGNCLLSVAVAQKRISIKDMAKNLLIVFIGNFIGTVLIAFLVYGAGLLDFNSGAVGGYAIKVATGKVNLTVSQALFSGILCNIIVCLAVWGSYTAKDISGKVLMGFIPIFVFIISGFEHCVANMYYLTIGLLAKGNPVYVEASHQTAEKLANLNVMGIIHNLIPVTIGNIIGGSVLIGLTYWFIYKKSEKNKEIIKENKVA</sequence>